<dbReference type="Proteomes" id="UP001174136">
    <property type="component" value="Unassembled WGS sequence"/>
</dbReference>
<evidence type="ECO:0000259" key="3">
    <source>
        <dbReference type="Pfam" id="PF00078"/>
    </source>
</evidence>
<dbReference type="EMBL" id="JAOPHQ010000604">
    <property type="protein sequence ID" value="KAK0153920.1"/>
    <property type="molecule type" value="Genomic_DNA"/>
</dbReference>
<comment type="similarity">
    <text evidence="1">Belongs to the beta type-B retroviral polymerase family. HERV class-II K(HML-2) pol subfamily.</text>
</comment>
<proteinExistence type="inferred from homology"/>
<dbReference type="InterPro" id="IPR008042">
    <property type="entry name" value="Retrotrans_Pao"/>
</dbReference>
<gene>
    <name evidence="4" type="primary">gag-pol_20</name>
    <name evidence="4" type="ORF">N1851_003996</name>
</gene>
<dbReference type="InterPro" id="IPR043128">
    <property type="entry name" value="Rev_trsase/Diguanyl_cyclase"/>
</dbReference>
<dbReference type="SUPFAM" id="SSF56672">
    <property type="entry name" value="DNA/RNA polymerases"/>
    <property type="match status" value="1"/>
</dbReference>
<evidence type="ECO:0000256" key="1">
    <source>
        <dbReference type="ARBA" id="ARBA00010879"/>
    </source>
</evidence>
<dbReference type="PANTHER" id="PTHR47331:SF5">
    <property type="entry name" value="RIBONUCLEASE H"/>
    <property type="match status" value="1"/>
</dbReference>
<dbReference type="Gene3D" id="3.10.10.10">
    <property type="entry name" value="HIV Type 1 Reverse Transcriptase, subunit A, domain 1"/>
    <property type="match status" value="1"/>
</dbReference>
<dbReference type="Pfam" id="PF05380">
    <property type="entry name" value="Peptidase_A17"/>
    <property type="match status" value="1"/>
</dbReference>
<dbReference type="Pfam" id="PF03564">
    <property type="entry name" value="DUF1759"/>
    <property type="match status" value="1"/>
</dbReference>
<evidence type="ECO:0000256" key="2">
    <source>
        <dbReference type="ARBA" id="ARBA00012180"/>
    </source>
</evidence>
<evidence type="ECO:0000313" key="4">
    <source>
        <dbReference type="EMBL" id="KAK0153920.1"/>
    </source>
</evidence>
<dbReference type="CDD" id="cd01644">
    <property type="entry name" value="RT_pepA17"/>
    <property type="match status" value="1"/>
</dbReference>
<dbReference type="Pfam" id="PF00078">
    <property type="entry name" value="RVT_1"/>
    <property type="match status" value="1"/>
</dbReference>
<dbReference type="PANTHER" id="PTHR47331">
    <property type="entry name" value="PHD-TYPE DOMAIN-CONTAINING PROTEIN"/>
    <property type="match status" value="1"/>
</dbReference>
<name>A0AA47PA09_MERPO</name>
<dbReference type="GO" id="GO:0004523">
    <property type="term" value="F:RNA-DNA hybrid ribonuclease activity"/>
    <property type="evidence" value="ECO:0007669"/>
    <property type="project" value="UniProtKB-EC"/>
</dbReference>
<protein>
    <recommendedName>
        <fullName evidence="2">ribonuclease H</fullName>
        <ecNumber evidence="2">3.1.26.4</ecNumber>
    </recommendedName>
</protein>
<reference evidence="4" key="1">
    <citation type="journal article" date="2023" name="Front. Mar. Sci.">
        <title>A new Merluccius polli reference genome to investigate the effects of global change in West African waters.</title>
        <authorList>
            <person name="Mateo J.L."/>
            <person name="Blanco-Fernandez C."/>
            <person name="Garcia-Vazquez E."/>
            <person name="Machado-Schiaffino G."/>
        </authorList>
    </citation>
    <scope>NUCLEOTIDE SEQUENCE</scope>
    <source>
        <strain evidence="4">C29</strain>
        <tissue evidence="4">Fin</tissue>
    </source>
</reference>
<dbReference type="InterPro" id="IPR043502">
    <property type="entry name" value="DNA/RNA_pol_sf"/>
</dbReference>
<dbReference type="AlphaFoldDB" id="A0AA47PA09"/>
<accession>A0AA47PA09</accession>
<feature type="domain" description="Reverse transcriptase" evidence="3">
    <location>
        <begin position="667"/>
        <end position="786"/>
    </location>
</feature>
<dbReference type="InterPro" id="IPR000477">
    <property type="entry name" value="RT_dom"/>
</dbReference>
<dbReference type="EC" id="3.1.26.4" evidence="2"/>
<dbReference type="InterPro" id="IPR005312">
    <property type="entry name" value="DUF1759"/>
</dbReference>
<organism evidence="4 5">
    <name type="scientific">Merluccius polli</name>
    <name type="common">Benguela hake</name>
    <name type="synonym">Merluccius cadenati</name>
    <dbReference type="NCBI Taxonomy" id="89951"/>
    <lineage>
        <taxon>Eukaryota</taxon>
        <taxon>Metazoa</taxon>
        <taxon>Chordata</taxon>
        <taxon>Craniata</taxon>
        <taxon>Vertebrata</taxon>
        <taxon>Euteleostomi</taxon>
        <taxon>Actinopterygii</taxon>
        <taxon>Neopterygii</taxon>
        <taxon>Teleostei</taxon>
        <taxon>Neoteleostei</taxon>
        <taxon>Acanthomorphata</taxon>
        <taxon>Zeiogadaria</taxon>
        <taxon>Gadariae</taxon>
        <taxon>Gadiformes</taxon>
        <taxon>Gadoidei</taxon>
        <taxon>Merlucciidae</taxon>
        <taxon>Merluccius</taxon>
    </lineage>
</organism>
<dbReference type="Gene3D" id="3.30.70.270">
    <property type="match status" value="1"/>
</dbReference>
<comment type="caution">
    <text evidence="4">The sequence shown here is derived from an EMBL/GenBank/DDBJ whole genome shotgun (WGS) entry which is preliminary data.</text>
</comment>
<keyword evidence="5" id="KW-1185">Reference proteome</keyword>
<sequence length="1207" mass="136072">MALENLLPSEEHEQYKYHILLDHLKLDSARHLALAYAHHPQPYTTSLKALQKRYGQPHHLVLREITSVQSLPTVRSGDSQGFSQFAVRIRALVGMLQSWGHNEGATELACASHVHQLLSKLPADHVASFARQARILRPDVPYNLIDFANWLEEEAECQSLVVQVSGPSRSITRPPARDGGTMRSVHPIATFLQGVSREESARDYTQMRNTNPRVKSPSEATSSSCAFCKSPSHHLSQCPEFQEFDAEAKVKWIIDNGRCWKCGRSHRSSNCDLKKSCPQCKDRHLGILHEVNTRKGEQQILYLSRPSGCNSVLLKVVKVVLTHNGKSLDTYAILDDGSERTMLLSSAAELLGLHGAAESLALRTIRQGTEKIEGTTVSFSISSASNQHKKYEIKDAFTAKQLDLPEQTYPVTTLQRRYQHLQGLPLQEFNKIRPLLLVGADNSHLLCSVERVRLGPPGSPAALHTRLGWTLHGPTSFVQDSSSDTQCFFLTSPAKDQLQRDVERLWQIEVFPYSKNPKAIIRSKQDQQALECLEQQTEHHEINGIKRYATPLLRAKDAPLLHAPPEAVLSTLRHIERQLSKNPERAVIYEQEIKKLIDAGYVKKLNPQEVEESQESWYIPHHLVEHNGKHRLVFNCSYQYQGENLNAYLLPGPTLGPSLLGVLIRFREHMVAISGDVKGMFHQIRLLPTDRPLLRFLWRSMKRDSPPEVHEWQVLPFGTTCSPCCAIYALQRHAQSLAAEHRDVQTSVLSAFYVDNCLQSLSSVPEAKAMVNKLHSTLLEGGFEVRQWASNHASVINHLPTEARSAHSELWLSHDCSVPCEGTLGLTWHCLHDTLSFKHRPVEYTVLTMRILYRILARQYDPLGFIIPFTTRAKVMLQQLWMKPARGWGDPDIPEGIRAAWSTWEKELPGIVDIQVPRWYGSAGTDELAGTRELHLFCDASEQAYGSVAYLHVTDGHGNVSVSFVMARSRVAPKKTISIPRLELCAALAGSQLAHFLQTELTLPINDVILWSDSTTVLTWISSDTCRYKVFVANRITEILELTQPAQWRYVDTANNAADDITRGKKLAELTNTSRWFSGPSFLYLPTDQWPKSPVLPSQETLPELRKSLFCGYVEQSDSPLKSDYSQFSTWSALLDATAESMQLDSTKPTYIQAELHLLRQAQKEDFHTEYKLLENGREVPPQSRLAELAPEYDSATGLIRVGGRLR</sequence>
<evidence type="ECO:0000313" key="5">
    <source>
        <dbReference type="Proteomes" id="UP001174136"/>
    </source>
</evidence>